<comment type="caution">
    <text evidence="1">The sequence shown here is derived from an EMBL/GenBank/DDBJ whole genome shotgun (WGS) entry which is preliminary data.</text>
</comment>
<proteinExistence type="predicted"/>
<gene>
    <name evidence="1" type="ORF">GCM10009855_29060</name>
</gene>
<sequence length="202" mass="21607">MTVFVLTADQRGSRTGRDRVPEVLARSGPGMIRPFERTAGDEVQAVFDSPGHLAVLAVDLAASGDWSVGIGVGTLEAPLPPQTRAGRGQAFLDARDAVEAAKKNRWHLCVRGVSPWCDHAQTAAWLLLDVLLDRSEAGREAVSLVAAGSSQSAAADALGISPQAMSLRLRHARWDVQRPAEELFRRLLQTADGVSPLPEVSE</sequence>
<protein>
    <recommendedName>
        <fullName evidence="3">DNA-binding protein</fullName>
    </recommendedName>
</protein>
<evidence type="ECO:0008006" key="3">
    <source>
        <dbReference type="Google" id="ProtNLM"/>
    </source>
</evidence>
<name>A0ABP5UWS4_9ACTN</name>
<dbReference type="EMBL" id="BAAARB010000017">
    <property type="protein sequence ID" value="GAA2387136.1"/>
    <property type="molecule type" value="Genomic_DNA"/>
</dbReference>
<evidence type="ECO:0000313" key="2">
    <source>
        <dbReference type="Proteomes" id="UP001501170"/>
    </source>
</evidence>
<accession>A0ABP5UWS4</accession>
<evidence type="ECO:0000313" key="1">
    <source>
        <dbReference type="EMBL" id="GAA2387136.1"/>
    </source>
</evidence>
<dbReference type="Proteomes" id="UP001501170">
    <property type="component" value="Unassembled WGS sequence"/>
</dbReference>
<reference evidence="2" key="1">
    <citation type="journal article" date="2019" name="Int. J. Syst. Evol. Microbiol.">
        <title>The Global Catalogue of Microorganisms (GCM) 10K type strain sequencing project: providing services to taxonomists for standard genome sequencing and annotation.</title>
        <authorList>
            <consortium name="The Broad Institute Genomics Platform"/>
            <consortium name="The Broad Institute Genome Sequencing Center for Infectious Disease"/>
            <person name="Wu L."/>
            <person name="Ma J."/>
        </authorList>
    </citation>
    <scope>NUCLEOTIDE SEQUENCE [LARGE SCALE GENOMIC DNA]</scope>
    <source>
        <strain evidence="2">JCM 16227</strain>
    </source>
</reference>
<organism evidence="1 2">
    <name type="scientific">Gordonia cholesterolivorans</name>
    <dbReference type="NCBI Taxonomy" id="559625"/>
    <lineage>
        <taxon>Bacteria</taxon>
        <taxon>Bacillati</taxon>
        <taxon>Actinomycetota</taxon>
        <taxon>Actinomycetes</taxon>
        <taxon>Mycobacteriales</taxon>
        <taxon>Gordoniaceae</taxon>
        <taxon>Gordonia</taxon>
    </lineage>
</organism>
<keyword evidence="2" id="KW-1185">Reference proteome</keyword>